<proteinExistence type="predicted"/>
<sequence length="227" mass="25732">MRYPQWPPDYDTETARQRGSDRFYAALMAIQVIKPIQTLGFIYRHQEIERRPPMQPGQWAMMNKFDDAMLARVPAMIDRIQPVMDGGNVEHKNALSLLQLGLEHFHPYIAGLLWVTGLEAIFDSRGKEAFKKKLCDCLGPGTLVFPNWHAKTDAPTLTVEEIAIPLFVLRNKLAHGADLRSAAADKKHPVDFTKRVSLTQNTETVNYALLLCDAACYLLCQVLQRVL</sequence>
<dbReference type="KEGG" id="aca:ACP_3205"/>
<dbReference type="Proteomes" id="UP000002207">
    <property type="component" value="Chromosome"/>
</dbReference>
<keyword evidence="2" id="KW-1185">Reference proteome</keyword>
<name>C1F5M5_ACIC5</name>
<protein>
    <submittedName>
        <fullName evidence="1">Uncharacterized protein</fullName>
    </submittedName>
</protein>
<accession>C1F5M5</accession>
<evidence type="ECO:0000313" key="1">
    <source>
        <dbReference type="EMBL" id="ACO33136.1"/>
    </source>
</evidence>
<dbReference type="InParanoid" id="C1F5M5"/>
<gene>
    <name evidence="1" type="ordered locus">ACP_3205</name>
</gene>
<dbReference type="EMBL" id="CP001472">
    <property type="protein sequence ID" value="ACO33136.1"/>
    <property type="molecule type" value="Genomic_DNA"/>
</dbReference>
<reference evidence="1 2" key="1">
    <citation type="journal article" date="2009" name="Appl. Environ. Microbiol.">
        <title>Three genomes from the phylum Acidobacteria provide insight into the lifestyles of these microorganisms in soils.</title>
        <authorList>
            <person name="Ward N.L."/>
            <person name="Challacombe J.F."/>
            <person name="Janssen P.H."/>
            <person name="Henrissat B."/>
            <person name="Coutinho P.M."/>
            <person name="Wu M."/>
            <person name="Xie G."/>
            <person name="Haft D.H."/>
            <person name="Sait M."/>
            <person name="Badger J."/>
            <person name="Barabote R.D."/>
            <person name="Bradley B."/>
            <person name="Brettin T.S."/>
            <person name="Brinkac L.M."/>
            <person name="Bruce D."/>
            <person name="Creasy T."/>
            <person name="Daugherty S.C."/>
            <person name="Davidsen T.M."/>
            <person name="DeBoy R.T."/>
            <person name="Detter J.C."/>
            <person name="Dodson R.J."/>
            <person name="Durkin A.S."/>
            <person name="Ganapathy A."/>
            <person name="Gwinn-Giglio M."/>
            <person name="Han C.S."/>
            <person name="Khouri H."/>
            <person name="Kiss H."/>
            <person name="Kothari S.P."/>
            <person name="Madupu R."/>
            <person name="Nelson K.E."/>
            <person name="Nelson W.C."/>
            <person name="Paulsen I."/>
            <person name="Penn K."/>
            <person name="Ren Q."/>
            <person name="Rosovitz M.J."/>
            <person name="Selengut J.D."/>
            <person name="Shrivastava S."/>
            <person name="Sullivan S.A."/>
            <person name="Tapia R."/>
            <person name="Thompson L.S."/>
            <person name="Watkins K.L."/>
            <person name="Yang Q."/>
            <person name="Yu C."/>
            <person name="Zafar N."/>
            <person name="Zhou L."/>
            <person name="Kuske C.R."/>
        </authorList>
    </citation>
    <scope>NUCLEOTIDE SEQUENCE [LARGE SCALE GENOMIC DNA]</scope>
    <source>
        <strain evidence="2">ATCC 51196 / DSM 11244 / BCRC 80197 / JCM 7670 / NBRC 15755 / NCIMB 13165 / 161</strain>
    </source>
</reference>
<evidence type="ECO:0000313" key="2">
    <source>
        <dbReference type="Proteomes" id="UP000002207"/>
    </source>
</evidence>
<organism evidence="1 2">
    <name type="scientific">Acidobacterium capsulatum (strain ATCC 51196 / DSM 11244 / BCRC 80197 / JCM 7670 / NBRC 15755 / NCIMB 13165 / 161)</name>
    <dbReference type="NCBI Taxonomy" id="240015"/>
    <lineage>
        <taxon>Bacteria</taxon>
        <taxon>Pseudomonadati</taxon>
        <taxon>Acidobacteriota</taxon>
        <taxon>Terriglobia</taxon>
        <taxon>Terriglobales</taxon>
        <taxon>Acidobacteriaceae</taxon>
        <taxon>Acidobacterium</taxon>
    </lineage>
</organism>
<dbReference type="AlphaFoldDB" id="C1F5M5"/>
<dbReference type="HOGENOM" id="CLU_1217673_0_0_0"/>